<name>A0A1H0JZS7_9BACT</name>
<evidence type="ECO:0000256" key="9">
    <source>
        <dbReference type="RuleBase" id="RU362068"/>
    </source>
</evidence>
<feature type="domain" description="Ketopantoate reductase N-terminal" evidence="10">
    <location>
        <begin position="3"/>
        <end position="155"/>
    </location>
</feature>
<dbReference type="InterPro" id="IPR036291">
    <property type="entry name" value="NAD(P)-bd_dom_sf"/>
</dbReference>
<keyword evidence="5 9" id="KW-0521">NADP</keyword>
<dbReference type="Gene3D" id="3.40.50.720">
    <property type="entry name" value="NAD(P)-binding Rossmann-like Domain"/>
    <property type="match status" value="1"/>
</dbReference>
<dbReference type="SUPFAM" id="SSF48179">
    <property type="entry name" value="6-phosphogluconate dehydrogenase C-terminal domain-like"/>
    <property type="match status" value="1"/>
</dbReference>
<dbReference type="Pfam" id="PF02558">
    <property type="entry name" value="ApbA"/>
    <property type="match status" value="1"/>
</dbReference>
<dbReference type="GO" id="GO:0008677">
    <property type="term" value="F:2-dehydropantoate 2-reductase activity"/>
    <property type="evidence" value="ECO:0007669"/>
    <property type="project" value="UniProtKB-EC"/>
</dbReference>
<evidence type="ECO:0000256" key="5">
    <source>
        <dbReference type="ARBA" id="ARBA00022857"/>
    </source>
</evidence>
<evidence type="ECO:0000259" key="11">
    <source>
        <dbReference type="Pfam" id="PF08546"/>
    </source>
</evidence>
<dbReference type="InterPro" id="IPR013752">
    <property type="entry name" value="KPA_reductase"/>
</dbReference>
<organism evidence="12 13">
    <name type="scientific">Desulforhopalus singaporensis</name>
    <dbReference type="NCBI Taxonomy" id="91360"/>
    <lineage>
        <taxon>Bacteria</taxon>
        <taxon>Pseudomonadati</taxon>
        <taxon>Thermodesulfobacteriota</taxon>
        <taxon>Desulfobulbia</taxon>
        <taxon>Desulfobulbales</taxon>
        <taxon>Desulfocapsaceae</taxon>
        <taxon>Desulforhopalus</taxon>
    </lineage>
</organism>
<keyword evidence="13" id="KW-1185">Reference proteome</keyword>
<dbReference type="UniPathway" id="UPA00028">
    <property type="reaction ID" value="UER00004"/>
</dbReference>
<accession>A0A1H0JZS7</accession>
<evidence type="ECO:0000256" key="4">
    <source>
        <dbReference type="ARBA" id="ARBA00019465"/>
    </source>
</evidence>
<comment type="function">
    <text evidence="9">Catalyzes the NADPH-dependent reduction of ketopantoate into pantoic acid.</text>
</comment>
<dbReference type="InterPro" id="IPR008927">
    <property type="entry name" value="6-PGluconate_DH-like_C_sf"/>
</dbReference>
<dbReference type="InterPro" id="IPR013332">
    <property type="entry name" value="KPR_N"/>
</dbReference>
<keyword evidence="9" id="KW-0566">Pantothenate biosynthesis</keyword>
<evidence type="ECO:0000256" key="8">
    <source>
        <dbReference type="ARBA" id="ARBA00048793"/>
    </source>
</evidence>
<sequence length="312" mass="34103">MRIVILGGGAIGRLFGSFLIKGGNNVTLIENNRITLDALQKHGIGLQPDNSSAEEVDRYPITALESADSIDAADLVLVLVKSQATLAAIKDAAHLIGNDCPLLSIQTGLGNLEIASQIIPRENILMGITFMSGTALTEGKVSKGAGNKTYIGEINGTFSSRLEKINTMFNRCGIETQMVKRIIGRLWCKVLTYSAINPVSAILQVPNGVLVSRMESITLMKRLLDEGQDVARAHSIELVYPDLYELLFDACENRANNLSAMLQDILNELPTEIDAQNGAIVRYAKERNISVPTHQTMVELIKLQECWKPESR</sequence>
<dbReference type="GO" id="GO:0015940">
    <property type="term" value="P:pantothenate biosynthetic process"/>
    <property type="evidence" value="ECO:0007669"/>
    <property type="project" value="UniProtKB-UniPathway"/>
</dbReference>
<comment type="pathway">
    <text evidence="1 9">Cofactor biosynthesis; (R)-pantothenate biosynthesis; (R)-pantoate from 3-methyl-2-oxobutanoate: step 2/2.</text>
</comment>
<evidence type="ECO:0000259" key="10">
    <source>
        <dbReference type="Pfam" id="PF02558"/>
    </source>
</evidence>
<evidence type="ECO:0000256" key="7">
    <source>
        <dbReference type="ARBA" id="ARBA00032024"/>
    </source>
</evidence>
<feature type="domain" description="Ketopantoate reductase C-terminal" evidence="11">
    <location>
        <begin position="182"/>
        <end position="304"/>
    </location>
</feature>
<dbReference type="PANTHER" id="PTHR43765">
    <property type="entry name" value="2-DEHYDROPANTOATE 2-REDUCTASE-RELATED"/>
    <property type="match status" value="1"/>
</dbReference>
<comment type="similarity">
    <text evidence="2 9">Belongs to the ketopantoate reductase family.</text>
</comment>
<evidence type="ECO:0000256" key="3">
    <source>
        <dbReference type="ARBA" id="ARBA00013014"/>
    </source>
</evidence>
<evidence type="ECO:0000256" key="1">
    <source>
        <dbReference type="ARBA" id="ARBA00004994"/>
    </source>
</evidence>
<protein>
    <recommendedName>
        <fullName evidence="4 9">2-dehydropantoate 2-reductase</fullName>
        <ecNumber evidence="3 9">1.1.1.169</ecNumber>
    </recommendedName>
    <alternativeName>
        <fullName evidence="7 9">Ketopantoate reductase</fullName>
    </alternativeName>
</protein>
<dbReference type="STRING" id="91360.SAMN05660330_00380"/>
<dbReference type="GO" id="GO:0050661">
    <property type="term" value="F:NADP binding"/>
    <property type="evidence" value="ECO:0007669"/>
    <property type="project" value="TreeGrafter"/>
</dbReference>
<dbReference type="Pfam" id="PF08546">
    <property type="entry name" value="ApbA_C"/>
    <property type="match status" value="1"/>
</dbReference>
<dbReference type="EMBL" id="FNJI01000002">
    <property type="protein sequence ID" value="SDO48921.1"/>
    <property type="molecule type" value="Genomic_DNA"/>
</dbReference>
<dbReference type="SUPFAM" id="SSF51735">
    <property type="entry name" value="NAD(P)-binding Rossmann-fold domains"/>
    <property type="match status" value="1"/>
</dbReference>
<evidence type="ECO:0000256" key="2">
    <source>
        <dbReference type="ARBA" id="ARBA00007870"/>
    </source>
</evidence>
<comment type="catalytic activity">
    <reaction evidence="8 9">
        <text>(R)-pantoate + NADP(+) = 2-dehydropantoate + NADPH + H(+)</text>
        <dbReference type="Rhea" id="RHEA:16233"/>
        <dbReference type="ChEBI" id="CHEBI:11561"/>
        <dbReference type="ChEBI" id="CHEBI:15378"/>
        <dbReference type="ChEBI" id="CHEBI:15980"/>
        <dbReference type="ChEBI" id="CHEBI:57783"/>
        <dbReference type="ChEBI" id="CHEBI:58349"/>
        <dbReference type="EC" id="1.1.1.169"/>
    </reaction>
</comment>
<dbReference type="InterPro" id="IPR050838">
    <property type="entry name" value="Ketopantoate_reductase"/>
</dbReference>
<dbReference type="InterPro" id="IPR003710">
    <property type="entry name" value="ApbA"/>
</dbReference>
<evidence type="ECO:0000256" key="6">
    <source>
        <dbReference type="ARBA" id="ARBA00023002"/>
    </source>
</evidence>
<evidence type="ECO:0000313" key="13">
    <source>
        <dbReference type="Proteomes" id="UP000199073"/>
    </source>
</evidence>
<dbReference type="AlphaFoldDB" id="A0A1H0JZS7"/>
<evidence type="ECO:0000313" key="12">
    <source>
        <dbReference type="EMBL" id="SDO48921.1"/>
    </source>
</evidence>
<gene>
    <name evidence="12" type="ORF">SAMN05660330_00380</name>
</gene>
<dbReference type="Proteomes" id="UP000199073">
    <property type="component" value="Unassembled WGS sequence"/>
</dbReference>
<dbReference type="RefSeq" id="WP_092219206.1">
    <property type="nucleotide sequence ID" value="NZ_FNJI01000002.1"/>
</dbReference>
<dbReference type="EC" id="1.1.1.169" evidence="3 9"/>
<dbReference type="GO" id="GO:0005737">
    <property type="term" value="C:cytoplasm"/>
    <property type="evidence" value="ECO:0007669"/>
    <property type="project" value="TreeGrafter"/>
</dbReference>
<reference evidence="12 13" key="1">
    <citation type="submission" date="2016-10" db="EMBL/GenBank/DDBJ databases">
        <authorList>
            <person name="de Groot N.N."/>
        </authorList>
    </citation>
    <scope>NUCLEOTIDE SEQUENCE [LARGE SCALE GENOMIC DNA]</scope>
    <source>
        <strain evidence="12 13">DSM 12130</strain>
    </source>
</reference>
<dbReference type="NCBIfam" id="TIGR00745">
    <property type="entry name" value="apbA_panE"/>
    <property type="match status" value="1"/>
</dbReference>
<keyword evidence="6 9" id="KW-0560">Oxidoreductase</keyword>
<dbReference type="Gene3D" id="1.10.1040.10">
    <property type="entry name" value="N-(1-d-carboxylethyl)-l-norvaline Dehydrogenase, domain 2"/>
    <property type="match status" value="1"/>
</dbReference>
<proteinExistence type="inferred from homology"/>
<dbReference type="OrthoDB" id="5333395at2"/>
<dbReference type="PANTHER" id="PTHR43765:SF2">
    <property type="entry name" value="2-DEHYDROPANTOATE 2-REDUCTASE"/>
    <property type="match status" value="1"/>
</dbReference>
<dbReference type="InterPro" id="IPR013328">
    <property type="entry name" value="6PGD_dom2"/>
</dbReference>